<protein>
    <recommendedName>
        <fullName evidence="3">Spore coat protein</fullName>
    </recommendedName>
</protein>
<dbReference type="RefSeq" id="WP_323692628.1">
    <property type="nucleotide sequence ID" value="NZ_CP116341.1"/>
</dbReference>
<gene>
    <name evidence="1" type="ORF">PGH26_03405</name>
</gene>
<evidence type="ECO:0000313" key="2">
    <source>
        <dbReference type="Proteomes" id="UP001303532"/>
    </source>
</evidence>
<accession>A0ABZ0L066</accession>
<organism evidence="1 2">
    <name type="scientific">Sporosarcina jeotgali</name>
    <dbReference type="NCBI Taxonomy" id="3020056"/>
    <lineage>
        <taxon>Bacteria</taxon>
        <taxon>Bacillati</taxon>
        <taxon>Bacillota</taxon>
        <taxon>Bacilli</taxon>
        <taxon>Bacillales</taxon>
        <taxon>Caryophanaceae</taxon>
        <taxon>Sporosarcina</taxon>
    </lineage>
</organism>
<evidence type="ECO:0000313" key="1">
    <source>
        <dbReference type="EMBL" id="WOV84987.1"/>
    </source>
</evidence>
<dbReference type="Proteomes" id="UP001303532">
    <property type="component" value="Chromosome"/>
</dbReference>
<evidence type="ECO:0008006" key="3">
    <source>
        <dbReference type="Google" id="ProtNLM"/>
    </source>
</evidence>
<reference evidence="1 2" key="1">
    <citation type="submission" date="2023-01" db="EMBL/GenBank/DDBJ databases">
        <title>Sporosarcina sp. nov., isolated from Korean tranditional fermented seafood 'Jeotgal'.</title>
        <authorList>
            <person name="Yang A.-I."/>
        </authorList>
    </citation>
    <scope>NUCLEOTIDE SEQUENCE [LARGE SCALE GENOMIC DNA]</scope>
    <source>
        <strain evidence="1 2">B2O-1</strain>
    </source>
</reference>
<sequence>MDQTQMLRELQNATNNIDINDETLADLIIVSSLLGEVVLTGILYREYELFHDFNNPGQDAEPSTACEKAEFNRSVGEMLKGACCLENAFARKIEAAIDLKRVADASVTPVENQCCSR</sequence>
<proteinExistence type="predicted"/>
<dbReference type="EMBL" id="CP116341">
    <property type="protein sequence ID" value="WOV84987.1"/>
    <property type="molecule type" value="Genomic_DNA"/>
</dbReference>
<keyword evidence="2" id="KW-1185">Reference proteome</keyword>
<name>A0ABZ0L066_9BACL</name>